<dbReference type="PANTHER" id="PTHR19871:SF14">
    <property type="entry name" value="DUF4062 DOMAIN-CONTAINING PROTEIN"/>
    <property type="match status" value="1"/>
</dbReference>
<dbReference type="Proteomes" id="UP000663870">
    <property type="component" value="Unassembled WGS sequence"/>
</dbReference>
<evidence type="ECO:0000313" key="3">
    <source>
        <dbReference type="EMBL" id="CAF1202611.1"/>
    </source>
</evidence>
<dbReference type="InterPro" id="IPR052752">
    <property type="entry name" value="NACHT-WD_repeat"/>
</dbReference>
<evidence type="ECO:0000313" key="2">
    <source>
        <dbReference type="EMBL" id="CAF1046325.1"/>
    </source>
</evidence>
<name>A0A814K119_9BILA</name>
<sequence length="1813" mass="211245">MKSSYYLDLLRGQCQELPDVRSKVVRVFVSSTFTDTLIERDSLIENIFPRLKNYCREKYGLEFQYVDMRWGIQIESANNHGEVETCLKEIELCKKYSVATNFVVLLSHRYGSRPIPAQIRASLFELLKETVCNENNEGKLLTQWYQLDTNSIPPTYILKNISSIIPNFLSKNTDEIKQADKEWKKINNRLRQCLRQAAETCLQQGQITEIDYDEFFISITEKEIINGILSSKDANERTLCFLREIVDIHDHLSDEKTSKFIDMSSETDIDQEAKKLLDRLKNIRIPSILKSQNIFKYKVHWSSNGINGQDHSKYIEQFNNDFYTSIKQQIDHCVQSRYTIGSDSLQHEILEHAIQCKTHIGKFHGRIDVLSKLEKYIKNNREHQPCVIYGDSGCGKTSVLAKTAIEIFKWWSDRSVSVILRFLGTTPSSSTIYKTLHSISEQISEIYNIPMISYSDINQLCDQLELNLLLQIPNNEYLVILLDSIDQLHRDAYDCKWLPIKFPSNIKFIISTLPDHENIFVNLKNILNENLNLFIYIPPFESSTVEIIYNDWLAIKKRSLNNEQHLFINNLMKKKNQILPLFMKLVFDIISIWHSYDPIDECLNELNDVDDCIRYLFQRLQIIHNNILFSRSLCYMTACRNGISQNELEDILSLDDDVLKSVFQHYIPPVRRLPGILWTRIRNDLDEYITEKEVDDTPVIYWYHRRFIEVARELYISKLKDKDRKIIFQNVVDLFTETWNGKNKPFKIDDPKLVKKYKLDQSNGEIQANRFTTSQPIEFIDFNGRIQYNKRKLNELPQFLIQLAPTIALPIAAEEMFFNYSFMHAKFSCSSFLDIESDLNQFQQVDIYGESDEVEIIHAELTLLFTTYMVFGHLLNQYPDNYAFELTSRLLTLYGLSPNITKLLKQCDEQSPHHCGFIVPYFQLQPPGHGLILSINKHAMPVVDLNLISNESAAISLSNKIIVIDMGSGDTVIDIKLPQLNEPYLNSTTLPNMIIHHTNQDMKIDIDDDDDDNDLHDTDDEDKEKFKHYTFFVNSFHHIYLVSSHGDIKFHQTSIKGYLIAEIINRKYGLCILVEQNSNSIQCWNLEQNKLFTKIDLSIKVSIKKVLCSKLNSLIISIILDDGFIHFYTFNNSTFIHRGTINIGKYLDQVIINKDKLICTFNSTIPIDFAYIDLNSLNQTQQIFLSDKEIIKVLIAFNPSIIPKPIERIILPDGKEKTNDESMKMFFIILTKEYLYIVHTCMKKDISYVRIPGQYNVVTTRAKSPYYIFTARGGIVNIFKWQCIEEEDNRHDKCNIYHKYQLFVSIEISSSPVLTIRTLSKYEAMILCSMQNGIINIYHMFEARGAFKNVPSFSHTKELIDTIQLSGTKAVTLEPLFRLHLHYPTRVFFIDENTFILITNDGSIRCITQQINKNNIKFNQTSNKQLNIKCSRLFTSILPLDSIPSLIILADDEHSLGIYRSNDIIYMNIDLSQYSSIRLLRMTSEKSEEFILFYFENKSLISCRIQLSTNKNSYHLIPFDTADIYCLKNNCLATVINDKNRLNLYNIHSCVCHESIQLENECEQLCLNESGDYIFALVKSRILCMYRVIDRFRLGRLFVYDFVTRMIVSNDFIVLAMNDRRLLTLMIADPDDSTLQIKIQALPSRQFKQDSHSTNDEVVKRIEKFMNVISDDSDSETENEQEMNDKQFEIYNKTKVIQPITSYRYVRRLNGKLSLEKMKTDESYRRIFFKTYIFNSEVVDSSNLVIDDSEIDDEDEDEINSSIEQEHNLDDIREKTLEYNRQQVKGIQLANAGANNLKIINSYSVTSSTCIII</sequence>
<accession>A0A814K119</accession>
<comment type="caution">
    <text evidence="2">The sequence shown here is derived from an EMBL/GenBank/DDBJ whole genome shotgun (WGS) entry which is preliminary data.</text>
</comment>
<dbReference type="SUPFAM" id="SSF50978">
    <property type="entry name" value="WD40 repeat-like"/>
    <property type="match status" value="2"/>
</dbReference>
<dbReference type="SUPFAM" id="SSF52540">
    <property type="entry name" value="P-loop containing nucleoside triphosphate hydrolases"/>
    <property type="match status" value="1"/>
</dbReference>
<evidence type="ECO:0000313" key="4">
    <source>
        <dbReference type="Proteomes" id="UP000663854"/>
    </source>
</evidence>
<gene>
    <name evidence="3" type="ORF">JXQ802_LOCUS24508</name>
    <name evidence="2" type="ORF">PYM288_LOCUS16914</name>
</gene>
<proteinExistence type="predicted"/>
<feature type="domain" description="DUF4062" evidence="1">
    <location>
        <begin position="26"/>
        <end position="113"/>
    </location>
</feature>
<dbReference type="EMBL" id="CAJNOL010000798">
    <property type="protein sequence ID" value="CAF1202611.1"/>
    <property type="molecule type" value="Genomic_DNA"/>
</dbReference>
<dbReference type="EMBL" id="CAJNOH010000458">
    <property type="protein sequence ID" value="CAF1046325.1"/>
    <property type="molecule type" value="Genomic_DNA"/>
</dbReference>
<dbReference type="Pfam" id="PF13271">
    <property type="entry name" value="DUF4062"/>
    <property type="match status" value="1"/>
</dbReference>
<reference evidence="2" key="1">
    <citation type="submission" date="2021-02" db="EMBL/GenBank/DDBJ databases">
        <authorList>
            <person name="Nowell W R."/>
        </authorList>
    </citation>
    <scope>NUCLEOTIDE SEQUENCE</scope>
</reference>
<evidence type="ECO:0000259" key="1">
    <source>
        <dbReference type="Pfam" id="PF13271"/>
    </source>
</evidence>
<keyword evidence="5" id="KW-1185">Reference proteome</keyword>
<organism evidence="2 4">
    <name type="scientific">Rotaria sordida</name>
    <dbReference type="NCBI Taxonomy" id="392033"/>
    <lineage>
        <taxon>Eukaryota</taxon>
        <taxon>Metazoa</taxon>
        <taxon>Spiralia</taxon>
        <taxon>Gnathifera</taxon>
        <taxon>Rotifera</taxon>
        <taxon>Eurotatoria</taxon>
        <taxon>Bdelloidea</taxon>
        <taxon>Philodinida</taxon>
        <taxon>Philodinidae</taxon>
        <taxon>Rotaria</taxon>
    </lineage>
</organism>
<dbReference type="InterPro" id="IPR025139">
    <property type="entry name" value="DUF4062"/>
</dbReference>
<dbReference type="PANTHER" id="PTHR19871">
    <property type="entry name" value="BETA TRANSDUCIN-RELATED PROTEIN"/>
    <property type="match status" value="1"/>
</dbReference>
<protein>
    <recommendedName>
        <fullName evidence="1">DUF4062 domain-containing protein</fullName>
    </recommendedName>
</protein>
<dbReference type="InterPro" id="IPR036322">
    <property type="entry name" value="WD40_repeat_dom_sf"/>
</dbReference>
<dbReference type="InterPro" id="IPR027417">
    <property type="entry name" value="P-loop_NTPase"/>
</dbReference>
<dbReference type="Proteomes" id="UP000663854">
    <property type="component" value="Unassembled WGS sequence"/>
</dbReference>
<dbReference type="Gene3D" id="3.40.50.300">
    <property type="entry name" value="P-loop containing nucleotide triphosphate hydrolases"/>
    <property type="match status" value="1"/>
</dbReference>
<evidence type="ECO:0000313" key="5">
    <source>
        <dbReference type="Proteomes" id="UP000663870"/>
    </source>
</evidence>